<dbReference type="AlphaFoldDB" id="A0A0D2JJN2"/>
<dbReference type="Pfam" id="PF02129">
    <property type="entry name" value="Peptidase_S15"/>
    <property type="match status" value="1"/>
</dbReference>
<dbReference type="RefSeq" id="XP_013276791.1">
    <property type="nucleotide sequence ID" value="XM_013421337.1"/>
</dbReference>
<organism evidence="2 3">
    <name type="scientific">Rhinocladiella mackenziei CBS 650.93</name>
    <dbReference type="NCBI Taxonomy" id="1442369"/>
    <lineage>
        <taxon>Eukaryota</taxon>
        <taxon>Fungi</taxon>
        <taxon>Dikarya</taxon>
        <taxon>Ascomycota</taxon>
        <taxon>Pezizomycotina</taxon>
        <taxon>Eurotiomycetes</taxon>
        <taxon>Chaetothyriomycetidae</taxon>
        <taxon>Chaetothyriales</taxon>
        <taxon>Herpotrichiellaceae</taxon>
        <taxon>Rhinocladiella</taxon>
    </lineage>
</organism>
<protein>
    <recommendedName>
        <fullName evidence="1">Xaa-Pro dipeptidyl-peptidase-like domain-containing protein</fullName>
    </recommendedName>
</protein>
<dbReference type="InterPro" id="IPR050585">
    <property type="entry name" value="Xaa-Pro_dipeptidyl-ppase/CocE"/>
</dbReference>
<dbReference type="GeneID" id="25288807"/>
<dbReference type="PANTHER" id="PTHR43056">
    <property type="entry name" value="PEPTIDASE S9 PROLYL OLIGOPEPTIDASE"/>
    <property type="match status" value="1"/>
</dbReference>
<proteinExistence type="predicted"/>
<dbReference type="SUPFAM" id="SSF53474">
    <property type="entry name" value="alpha/beta-Hydrolases"/>
    <property type="match status" value="1"/>
</dbReference>
<evidence type="ECO:0000259" key="1">
    <source>
        <dbReference type="Pfam" id="PF02129"/>
    </source>
</evidence>
<dbReference type="GO" id="GO:0016787">
    <property type="term" value="F:hydrolase activity"/>
    <property type="evidence" value="ECO:0007669"/>
    <property type="project" value="InterPro"/>
</dbReference>
<sequence>MAFNQHRTIDDKSFEYVFVQNQGIPLKTYEKGVLRCNVFLPKDAAPFGDKVYPVIATYGSYGKDVPYESFYKKSWSQLNPQMKSAHSAWETPDPRYRTGEGYIVVRVDERGSGQSPGLLDTMSRGTSEAFYNVVEWRPKGLAAVIPIRRASSKTNCDYCEEFGWENGVQPNQYGMPGRAARKWVANRRNQMADTTGHKYMDEEYYRSRGFDLASIEVPLLSVANWGDILLHLRGNAIL</sequence>
<dbReference type="InterPro" id="IPR000383">
    <property type="entry name" value="Xaa-Pro-like_dom"/>
</dbReference>
<name>A0A0D2JJN2_9EURO</name>
<gene>
    <name evidence="2" type="ORF">Z518_00736</name>
</gene>
<dbReference type="Proteomes" id="UP000053617">
    <property type="component" value="Unassembled WGS sequence"/>
</dbReference>
<accession>A0A0D2JJN2</accession>
<dbReference type="HOGENOM" id="CLU_1166387_0_0_1"/>
<keyword evidence="3" id="KW-1185">Reference proteome</keyword>
<dbReference type="VEuPathDB" id="FungiDB:Z518_00736"/>
<evidence type="ECO:0000313" key="3">
    <source>
        <dbReference type="Proteomes" id="UP000053617"/>
    </source>
</evidence>
<dbReference type="STRING" id="1442369.A0A0D2JJN2"/>
<dbReference type="PANTHER" id="PTHR43056:SF10">
    <property type="entry name" value="COCE_NOND FAMILY, PUTATIVE (AFU_ORTHOLOGUE AFUA_7G00600)-RELATED"/>
    <property type="match status" value="1"/>
</dbReference>
<reference evidence="2 3" key="1">
    <citation type="submission" date="2015-01" db="EMBL/GenBank/DDBJ databases">
        <title>The Genome Sequence of Rhinocladiella mackenzie CBS 650.93.</title>
        <authorList>
            <consortium name="The Broad Institute Genomics Platform"/>
            <person name="Cuomo C."/>
            <person name="de Hoog S."/>
            <person name="Gorbushina A."/>
            <person name="Stielow B."/>
            <person name="Teixiera M."/>
            <person name="Abouelleil A."/>
            <person name="Chapman S.B."/>
            <person name="Priest M."/>
            <person name="Young S.K."/>
            <person name="Wortman J."/>
            <person name="Nusbaum C."/>
            <person name="Birren B."/>
        </authorList>
    </citation>
    <scope>NUCLEOTIDE SEQUENCE [LARGE SCALE GENOMIC DNA]</scope>
    <source>
        <strain evidence="2 3">CBS 650.93</strain>
    </source>
</reference>
<dbReference type="Gene3D" id="3.40.50.1820">
    <property type="entry name" value="alpha/beta hydrolase"/>
    <property type="match status" value="1"/>
</dbReference>
<dbReference type="OrthoDB" id="416441at2759"/>
<evidence type="ECO:0000313" key="2">
    <source>
        <dbReference type="EMBL" id="KIX09655.1"/>
    </source>
</evidence>
<dbReference type="InterPro" id="IPR029058">
    <property type="entry name" value="AB_hydrolase_fold"/>
</dbReference>
<feature type="domain" description="Xaa-Pro dipeptidyl-peptidase-like" evidence="1">
    <location>
        <begin position="34"/>
        <end position="136"/>
    </location>
</feature>
<dbReference type="EMBL" id="KN847475">
    <property type="protein sequence ID" value="KIX09655.1"/>
    <property type="molecule type" value="Genomic_DNA"/>
</dbReference>